<evidence type="ECO:0000259" key="4">
    <source>
        <dbReference type="PROSITE" id="PS51294"/>
    </source>
</evidence>
<comment type="subcellular location">
    <subcellularLocation>
        <location evidence="1">Nucleus</location>
    </subcellularLocation>
</comment>
<dbReference type="InterPro" id="IPR009057">
    <property type="entry name" value="Homeodomain-like_sf"/>
</dbReference>
<keyword evidence="2" id="KW-0238">DNA-binding</keyword>
<evidence type="ECO:0000256" key="1">
    <source>
        <dbReference type="ARBA" id="ARBA00004123"/>
    </source>
</evidence>
<keyword evidence="3" id="KW-0539">Nucleus</keyword>
<dbReference type="GO" id="GO:0003677">
    <property type="term" value="F:DNA binding"/>
    <property type="evidence" value="ECO:0007669"/>
    <property type="project" value="UniProtKB-KW"/>
</dbReference>
<proteinExistence type="predicted"/>
<dbReference type="PANTHER" id="PTHR47998">
    <property type="entry name" value="TRANSCRIPTION FACTOR MYB51-LIKE ISOFORM X1"/>
    <property type="match status" value="1"/>
</dbReference>
<dbReference type="EMBL" id="HG996470">
    <property type="protein sequence ID" value="CAG1837966.1"/>
    <property type="molecule type" value="Genomic_DNA"/>
</dbReference>
<protein>
    <submittedName>
        <fullName evidence="5">(wild Malaysian banana) hypothetical protein</fullName>
    </submittedName>
</protein>
<dbReference type="InterPro" id="IPR001005">
    <property type="entry name" value="SANT/Myb"/>
</dbReference>
<evidence type="ECO:0000256" key="3">
    <source>
        <dbReference type="ARBA" id="ARBA00023242"/>
    </source>
</evidence>
<evidence type="ECO:0000256" key="2">
    <source>
        <dbReference type="ARBA" id="ARBA00023125"/>
    </source>
</evidence>
<dbReference type="InterPro" id="IPR017930">
    <property type="entry name" value="Myb_dom"/>
</dbReference>
<name>A0A8D6ZZ00_MUSAM</name>
<feature type="domain" description="HTH myb-type" evidence="4">
    <location>
        <begin position="92"/>
        <end position="137"/>
    </location>
</feature>
<evidence type="ECO:0000313" key="5">
    <source>
        <dbReference type="EMBL" id="CAG1837966.1"/>
    </source>
</evidence>
<dbReference type="PANTHER" id="PTHR47998:SF93">
    <property type="entry name" value="MYB-LIKE TRANSCRIPTION FACTOR ETC1"/>
    <property type="match status" value="1"/>
</dbReference>
<dbReference type="SMART" id="SM00717">
    <property type="entry name" value="SANT"/>
    <property type="match status" value="1"/>
</dbReference>
<dbReference type="PROSITE" id="PS51294">
    <property type="entry name" value="HTH_MYB"/>
    <property type="match status" value="1"/>
</dbReference>
<accession>A0A8D6ZZ00</accession>
<organism evidence="5">
    <name type="scientific">Musa acuminata subsp. malaccensis</name>
    <name type="common">Wild banana</name>
    <name type="synonym">Musa malaccensis</name>
    <dbReference type="NCBI Taxonomy" id="214687"/>
    <lineage>
        <taxon>Eukaryota</taxon>
        <taxon>Viridiplantae</taxon>
        <taxon>Streptophyta</taxon>
        <taxon>Embryophyta</taxon>
        <taxon>Tracheophyta</taxon>
        <taxon>Spermatophyta</taxon>
        <taxon>Magnoliopsida</taxon>
        <taxon>Liliopsida</taxon>
        <taxon>Zingiberales</taxon>
        <taxon>Musaceae</taxon>
        <taxon>Musa</taxon>
    </lineage>
</organism>
<dbReference type="SUPFAM" id="SSF46689">
    <property type="entry name" value="Homeodomain-like"/>
    <property type="match status" value="1"/>
</dbReference>
<sequence length="155" mass="17601">MGALSFLSSASSWHATSLNPWRSARAVGRKISTTTMTTTARKVSFCNSTPHAIAPSSPLFMSVTSLLFSDSFHESLARAEVSSSEWEFIDMSDEEVDIICRMYRLVGDRWEMIAGRVPGRTPEAIERRRRRRRRRRRPYTLFGHSPNLLSSPFSS</sequence>
<dbReference type="GO" id="GO:0005634">
    <property type="term" value="C:nucleus"/>
    <property type="evidence" value="ECO:0007669"/>
    <property type="project" value="UniProtKB-SubCell"/>
</dbReference>
<dbReference type="Gene3D" id="1.10.10.60">
    <property type="entry name" value="Homeodomain-like"/>
    <property type="match status" value="1"/>
</dbReference>
<gene>
    <name evidence="5" type="ORF">GSMUA_261430.1</name>
</gene>
<dbReference type="Pfam" id="PF00249">
    <property type="entry name" value="Myb_DNA-binding"/>
    <property type="match status" value="1"/>
</dbReference>
<dbReference type="InterPro" id="IPR015495">
    <property type="entry name" value="Myb_TF_plants"/>
</dbReference>
<dbReference type="CDD" id="cd00167">
    <property type="entry name" value="SANT"/>
    <property type="match status" value="1"/>
</dbReference>
<dbReference type="AlphaFoldDB" id="A0A8D6ZZ00"/>
<reference evidence="5" key="1">
    <citation type="submission" date="2021-03" db="EMBL/GenBank/DDBJ databases">
        <authorList>
            <consortium name="Genoscope - CEA"/>
            <person name="William W."/>
        </authorList>
    </citation>
    <scope>NUCLEOTIDE SEQUENCE</scope>
    <source>
        <strain evidence="5">Doubled-haploid Pahang</strain>
    </source>
</reference>